<keyword evidence="3" id="KW-0813">Transport</keyword>
<feature type="transmembrane region" description="Helical" evidence="7">
    <location>
        <begin position="347"/>
        <end position="367"/>
    </location>
</feature>
<dbReference type="Pfam" id="PF07690">
    <property type="entry name" value="MFS_1"/>
    <property type="match status" value="1"/>
</dbReference>
<evidence type="ECO:0000259" key="8">
    <source>
        <dbReference type="PROSITE" id="PS50850"/>
    </source>
</evidence>
<organism evidence="9 10">
    <name type="scientific">Candidatus Lachnoclostridium stercorigallinarum</name>
    <dbReference type="NCBI Taxonomy" id="2838634"/>
    <lineage>
        <taxon>Bacteria</taxon>
        <taxon>Bacillati</taxon>
        <taxon>Bacillota</taxon>
        <taxon>Clostridia</taxon>
        <taxon>Lachnospirales</taxon>
        <taxon>Lachnospiraceae</taxon>
    </lineage>
</organism>
<dbReference type="EMBL" id="DXBC01000183">
    <property type="protein sequence ID" value="HIZ80391.1"/>
    <property type="molecule type" value="Genomic_DNA"/>
</dbReference>
<dbReference type="InterPro" id="IPR051788">
    <property type="entry name" value="MFS_Transporter"/>
</dbReference>
<dbReference type="SUPFAM" id="SSF103473">
    <property type="entry name" value="MFS general substrate transporter"/>
    <property type="match status" value="1"/>
</dbReference>
<keyword evidence="5 7" id="KW-1133">Transmembrane helix</keyword>
<keyword evidence="4 7" id="KW-0812">Transmembrane</keyword>
<feature type="transmembrane region" description="Helical" evidence="7">
    <location>
        <begin position="373"/>
        <end position="393"/>
    </location>
</feature>
<feature type="transmembrane region" description="Helical" evidence="7">
    <location>
        <begin position="258"/>
        <end position="277"/>
    </location>
</feature>
<dbReference type="PROSITE" id="PS50850">
    <property type="entry name" value="MFS"/>
    <property type="match status" value="1"/>
</dbReference>
<comment type="caution">
    <text evidence="9">The sequence shown here is derived from an EMBL/GenBank/DDBJ whole genome shotgun (WGS) entry which is preliminary data.</text>
</comment>
<comment type="subcellular location">
    <subcellularLocation>
        <location evidence="1">Cell membrane</location>
        <topology evidence="1">Multi-pass membrane protein</topology>
    </subcellularLocation>
</comment>
<dbReference type="GO" id="GO:0022857">
    <property type="term" value="F:transmembrane transporter activity"/>
    <property type="evidence" value="ECO:0007669"/>
    <property type="project" value="InterPro"/>
</dbReference>
<evidence type="ECO:0000256" key="3">
    <source>
        <dbReference type="ARBA" id="ARBA00022448"/>
    </source>
</evidence>
<evidence type="ECO:0000256" key="7">
    <source>
        <dbReference type="SAM" id="Phobius"/>
    </source>
</evidence>
<evidence type="ECO:0000313" key="10">
    <source>
        <dbReference type="Proteomes" id="UP000824101"/>
    </source>
</evidence>
<feature type="transmembrane region" description="Helical" evidence="7">
    <location>
        <begin position="128"/>
        <end position="148"/>
    </location>
</feature>
<dbReference type="GO" id="GO:0005886">
    <property type="term" value="C:plasma membrane"/>
    <property type="evidence" value="ECO:0007669"/>
    <property type="project" value="UniProtKB-SubCell"/>
</dbReference>
<evidence type="ECO:0000313" key="9">
    <source>
        <dbReference type="EMBL" id="HIZ80391.1"/>
    </source>
</evidence>
<accession>A0A9D2K6H0</accession>
<feature type="transmembrane region" description="Helical" evidence="7">
    <location>
        <begin position="40"/>
        <end position="59"/>
    </location>
</feature>
<dbReference type="Gene3D" id="1.20.1250.20">
    <property type="entry name" value="MFS general substrate transporter like domains"/>
    <property type="match status" value="2"/>
</dbReference>
<name>A0A9D2K6H0_9FIRM</name>
<comment type="similarity">
    <text evidence="2">Belongs to the major facilitator superfamily.</text>
</comment>
<evidence type="ECO:0000256" key="1">
    <source>
        <dbReference type="ARBA" id="ARBA00004651"/>
    </source>
</evidence>
<feature type="transmembrane region" description="Helical" evidence="7">
    <location>
        <begin position="289"/>
        <end position="308"/>
    </location>
</feature>
<feature type="transmembrane region" description="Helical" evidence="7">
    <location>
        <begin position="223"/>
        <end position="246"/>
    </location>
</feature>
<evidence type="ECO:0000256" key="5">
    <source>
        <dbReference type="ARBA" id="ARBA00022989"/>
    </source>
</evidence>
<keyword evidence="6 7" id="KW-0472">Membrane</keyword>
<dbReference type="InterPro" id="IPR036259">
    <property type="entry name" value="MFS_trans_sf"/>
</dbReference>
<gene>
    <name evidence="9" type="ORF">IAA17_11455</name>
</gene>
<feature type="transmembrane region" description="Helical" evidence="7">
    <location>
        <begin position="66"/>
        <end position="86"/>
    </location>
</feature>
<feature type="transmembrane region" description="Helical" evidence="7">
    <location>
        <begin position="314"/>
        <end position="335"/>
    </location>
</feature>
<dbReference type="AlphaFoldDB" id="A0A9D2K6H0"/>
<evidence type="ECO:0000256" key="2">
    <source>
        <dbReference type="ARBA" id="ARBA00008335"/>
    </source>
</evidence>
<reference evidence="9" key="2">
    <citation type="submission" date="2021-04" db="EMBL/GenBank/DDBJ databases">
        <authorList>
            <person name="Gilroy R."/>
        </authorList>
    </citation>
    <scope>NUCLEOTIDE SEQUENCE</scope>
    <source>
        <strain evidence="9">ChiBcec1-1093</strain>
    </source>
</reference>
<proteinExistence type="inferred from homology"/>
<dbReference type="InterPro" id="IPR020846">
    <property type="entry name" value="MFS_dom"/>
</dbReference>
<dbReference type="PANTHER" id="PTHR23514:SF3">
    <property type="entry name" value="BYPASS OF STOP CODON PROTEIN 6"/>
    <property type="match status" value="1"/>
</dbReference>
<evidence type="ECO:0000256" key="4">
    <source>
        <dbReference type="ARBA" id="ARBA00022692"/>
    </source>
</evidence>
<feature type="transmembrane region" description="Helical" evidence="7">
    <location>
        <begin position="92"/>
        <end position="116"/>
    </location>
</feature>
<feature type="transmembrane region" description="Helical" evidence="7">
    <location>
        <begin position="160"/>
        <end position="179"/>
    </location>
</feature>
<protein>
    <submittedName>
        <fullName evidence="9">MFS transporter</fullName>
    </submittedName>
</protein>
<evidence type="ECO:0000256" key="6">
    <source>
        <dbReference type="ARBA" id="ARBA00023136"/>
    </source>
</evidence>
<dbReference type="InterPro" id="IPR011701">
    <property type="entry name" value="MFS"/>
</dbReference>
<dbReference type="Proteomes" id="UP000824101">
    <property type="component" value="Unassembled WGS sequence"/>
</dbReference>
<dbReference type="PANTHER" id="PTHR23514">
    <property type="entry name" value="BYPASS OF STOP CODON PROTEIN 6"/>
    <property type="match status" value="1"/>
</dbReference>
<sequence length="402" mass="43174">MYSFLLAIIYAAFISLGLPDSLLGSAWPVMHEMLGVPVSWAGLVTMIISAGTIVSSLFSDRLTRKFGAGSVTAVSVLMTAAALFGFSISNEFWMLCLWAVPYGLGAGAVDAALNNYVALHYSSRDMSWLHCFWGVGTIISPYIMSYSLTGGLGWQQGYRIVSFLQLCLTAVLFLSLPVWKKARLSQQAAARTVKEAVAVAEETAAAESAKPLTLRQALRIRGVGLVLIAFFSYCALEQTAMLWASSYLVQFRGIDASVAARFASMFCIGITAGRFLSGFVADRFGDKRMIRIGTLVVFAGILLVAVPVKMDQVSLAGLIVIGFGCAPIYPSIIHATPDHFGRENSQAVIGIQMACAYVGTTLMPPLFGVLSSVAGIGLFSGYLFLFAVLMLAASERLNRLVR</sequence>
<reference evidence="9" key="1">
    <citation type="journal article" date="2021" name="PeerJ">
        <title>Extensive microbial diversity within the chicken gut microbiome revealed by metagenomics and culture.</title>
        <authorList>
            <person name="Gilroy R."/>
            <person name="Ravi A."/>
            <person name="Getino M."/>
            <person name="Pursley I."/>
            <person name="Horton D.L."/>
            <person name="Alikhan N.F."/>
            <person name="Baker D."/>
            <person name="Gharbi K."/>
            <person name="Hall N."/>
            <person name="Watson M."/>
            <person name="Adriaenssens E.M."/>
            <person name="Foster-Nyarko E."/>
            <person name="Jarju S."/>
            <person name="Secka A."/>
            <person name="Antonio M."/>
            <person name="Oren A."/>
            <person name="Chaudhuri R.R."/>
            <person name="La Ragione R."/>
            <person name="Hildebrand F."/>
            <person name="Pallen M.J."/>
        </authorList>
    </citation>
    <scope>NUCLEOTIDE SEQUENCE</scope>
    <source>
        <strain evidence="9">ChiBcec1-1093</strain>
    </source>
</reference>
<feature type="domain" description="Major facilitator superfamily (MFS) profile" evidence="8">
    <location>
        <begin position="5"/>
        <end position="402"/>
    </location>
</feature>